<protein>
    <recommendedName>
        <fullName evidence="2">receptor protein-tyrosine kinase</fullName>
        <ecNumber evidence="2">2.7.10.1</ecNumber>
    </recommendedName>
</protein>
<dbReference type="EC" id="2.7.10.1" evidence="2"/>
<dbReference type="GO" id="GO:1902533">
    <property type="term" value="P:positive regulation of intracellular signal transduction"/>
    <property type="evidence" value="ECO:0007669"/>
    <property type="project" value="UniProtKB-ARBA"/>
</dbReference>
<dbReference type="PANTHER" id="PTHR24416">
    <property type="entry name" value="TYROSINE-PROTEIN KINASE RECEPTOR"/>
    <property type="match status" value="1"/>
</dbReference>
<dbReference type="SMART" id="SM00219">
    <property type="entry name" value="TyrKc"/>
    <property type="match status" value="1"/>
</dbReference>
<dbReference type="InterPro" id="IPR002126">
    <property type="entry name" value="Cadherin-like_dom"/>
</dbReference>
<dbReference type="SMR" id="B4LVP0"/>
<evidence type="ECO:0000256" key="2">
    <source>
        <dbReference type="ARBA" id="ARBA00011902"/>
    </source>
</evidence>
<evidence type="ECO:0000256" key="8">
    <source>
        <dbReference type="ARBA" id="ARBA00022840"/>
    </source>
</evidence>
<dbReference type="Gene3D" id="1.10.510.10">
    <property type="entry name" value="Transferase(Phosphotransferase) domain 1"/>
    <property type="match status" value="1"/>
</dbReference>
<dbReference type="SUPFAM" id="SSF56112">
    <property type="entry name" value="Protein kinase-like (PK-like)"/>
    <property type="match status" value="1"/>
</dbReference>
<keyword evidence="8 15" id="KW-0067">ATP-binding</keyword>
<dbReference type="InterPro" id="IPR008266">
    <property type="entry name" value="Tyr_kinase_AS"/>
</dbReference>
<feature type="transmembrane region" description="Helical" evidence="16">
    <location>
        <begin position="43"/>
        <end position="63"/>
    </location>
</feature>
<dbReference type="InterPro" id="IPR017441">
    <property type="entry name" value="Protein_kinase_ATP_BS"/>
</dbReference>
<evidence type="ECO:0000256" key="7">
    <source>
        <dbReference type="ARBA" id="ARBA00022777"/>
    </source>
</evidence>
<gene>
    <name evidence="19" type="primary">Dvir\GJ23604</name>
    <name evidence="19" type="ORF">Dvir_GJ23604</name>
</gene>
<evidence type="ECO:0000256" key="12">
    <source>
        <dbReference type="ARBA" id="ARBA00023180"/>
    </source>
</evidence>
<dbReference type="Gene3D" id="2.60.40.60">
    <property type="entry name" value="Cadherins"/>
    <property type="match status" value="1"/>
</dbReference>
<dbReference type="Pfam" id="PF07714">
    <property type="entry name" value="PK_Tyr_Ser-Thr"/>
    <property type="match status" value="1"/>
</dbReference>
<dbReference type="InterPro" id="IPR020635">
    <property type="entry name" value="Tyr_kinase_cat_dom"/>
</dbReference>
<evidence type="ECO:0000256" key="16">
    <source>
        <dbReference type="SAM" id="Phobius"/>
    </source>
</evidence>
<dbReference type="InterPro" id="IPR015919">
    <property type="entry name" value="Cadherin-like_sf"/>
</dbReference>
<reference evidence="19 20" key="1">
    <citation type="journal article" date="2007" name="Nature">
        <title>Evolution of genes and genomes on the Drosophila phylogeny.</title>
        <authorList>
            <consortium name="Drosophila 12 Genomes Consortium"/>
            <person name="Clark A.G."/>
            <person name="Eisen M.B."/>
            <person name="Smith D.R."/>
            <person name="Bergman C.M."/>
            <person name="Oliver B."/>
            <person name="Markow T.A."/>
            <person name="Kaufman T.C."/>
            <person name="Kellis M."/>
            <person name="Gelbart W."/>
            <person name="Iyer V.N."/>
            <person name="Pollard D.A."/>
            <person name="Sackton T.B."/>
            <person name="Larracuente A.M."/>
            <person name="Singh N.D."/>
            <person name="Abad J.P."/>
            <person name="Abt D.N."/>
            <person name="Adryan B."/>
            <person name="Aguade M."/>
            <person name="Akashi H."/>
            <person name="Anderson W.W."/>
            <person name="Aquadro C.F."/>
            <person name="Ardell D.H."/>
            <person name="Arguello R."/>
            <person name="Artieri C.G."/>
            <person name="Barbash D.A."/>
            <person name="Barker D."/>
            <person name="Barsanti P."/>
            <person name="Batterham P."/>
            <person name="Batzoglou S."/>
            <person name="Begun D."/>
            <person name="Bhutkar A."/>
            <person name="Blanco E."/>
            <person name="Bosak S.A."/>
            <person name="Bradley R.K."/>
            <person name="Brand A.D."/>
            <person name="Brent M.R."/>
            <person name="Brooks A.N."/>
            <person name="Brown R.H."/>
            <person name="Butlin R.K."/>
            <person name="Caggese C."/>
            <person name="Calvi B.R."/>
            <person name="Bernardo de Carvalho A."/>
            <person name="Caspi A."/>
            <person name="Castrezana S."/>
            <person name="Celniker S.E."/>
            <person name="Chang J.L."/>
            <person name="Chapple C."/>
            <person name="Chatterji S."/>
            <person name="Chinwalla A."/>
            <person name="Civetta A."/>
            <person name="Clifton S.W."/>
            <person name="Comeron J.M."/>
            <person name="Costello J.C."/>
            <person name="Coyne J.A."/>
            <person name="Daub J."/>
            <person name="David R.G."/>
            <person name="Delcher A.L."/>
            <person name="Delehaunty K."/>
            <person name="Do C.B."/>
            <person name="Ebling H."/>
            <person name="Edwards K."/>
            <person name="Eickbush T."/>
            <person name="Evans J.D."/>
            <person name="Filipski A."/>
            <person name="Findeiss S."/>
            <person name="Freyhult E."/>
            <person name="Fulton L."/>
            <person name="Fulton R."/>
            <person name="Garcia A.C."/>
            <person name="Gardiner A."/>
            <person name="Garfield D.A."/>
            <person name="Garvin B.E."/>
            <person name="Gibson G."/>
            <person name="Gilbert D."/>
            <person name="Gnerre S."/>
            <person name="Godfrey J."/>
            <person name="Good R."/>
            <person name="Gotea V."/>
            <person name="Gravely B."/>
            <person name="Greenberg A.J."/>
            <person name="Griffiths-Jones S."/>
            <person name="Gross S."/>
            <person name="Guigo R."/>
            <person name="Gustafson E.A."/>
            <person name="Haerty W."/>
            <person name="Hahn M.W."/>
            <person name="Halligan D.L."/>
            <person name="Halpern A.L."/>
            <person name="Halter G.M."/>
            <person name="Han M.V."/>
            <person name="Heger A."/>
            <person name="Hillier L."/>
            <person name="Hinrichs A.S."/>
            <person name="Holmes I."/>
            <person name="Hoskins R.A."/>
            <person name="Hubisz M.J."/>
            <person name="Hultmark D."/>
            <person name="Huntley M.A."/>
            <person name="Jaffe D.B."/>
            <person name="Jagadeeshan S."/>
            <person name="Jeck W.R."/>
            <person name="Johnson J."/>
            <person name="Jones C.D."/>
            <person name="Jordan W.C."/>
            <person name="Karpen G.H."/>
            <person name="Kataoka E."/>
            <person name="Keightley P.D."/>
            <person name="Kheradpour P."/>
            <person name="Kirkness E.F."/>
            <person name="Koerich L.B."/>
            <person name="Kristiansen K."/>
            <person name="Kudrna D."/>
            <person name="Kulathinal R.J."/>
            <person name="Kumar S."/>
            <person name="Kwok R."/>
            <person name="Lander E."/>
            <person name="Langley C.H."/>
            <person name="Lapoint R."/>
            <person name="Lazzaro B.P."/>
            <person name="Lee S.J."/>
            <person name="Levesque L."/>
            <person name="Li R."/>
            <person name="Lin C.F."/>
            <person name="Lin M.F."/>
            <person name="Lindblad-Toh K."/>
            <person name="Llopart A."/>
            <person name="Long M."/>
            <person name="Low L."/>
            <person name="Lozovsky E."/>
            <person name="Lu J."/>
            <person name="Luo M."/>
            <person name="Machado C.A."/>
            <person name="Makalowski W."/>
            <person name="Marzo M."/>
            <person name="Matsuda M."/>
            <person name="Matzkin L."/>
            <person name="McAllister B."/>
            <person name="McBride C.S."/>
            <person name="McKernan B."/>
            <person name="McKernan K."/>
            <person name="Mendez-Lago M."/>
            <person name="Minx P."/>
            <person name="Mollenhauer M.U."/>
            <person name="Montooth K."/>
            <person name="Mount S.M."/>
            <person name="Mu X."/>
            <person name="Myers E."/>
            <person name="Negre B."/>
            <person name="Newfeld S."/>
            <person name="Nielsen R."/>
            <person name="Noor M.A."/>
            <person name="O'Grady P."/>
            <person name="Pachter L."/>
            <person name="Papaceit M."/>
            <person name="Parisi M.J."/>
            <person name="Parisi M."/>
            <person name="Parts L."/>
            <person name="Pedersen J.S."/>
            <person name="Pesole G."/>
            <person name="Phillippy A.M."/>
            <person name="Ponting C.P."/>
            <person name="Pop M."/>
            <person name="Porcelli D."/>
            <person name="Powell J.R."/>
            <person name="Prohaska S."/>
            <person name="Pruitt K."/>
            <person name="Puig M."/>
            <person name="Quesneville H."/>
            <person name="Ram K.R."/>
            <person name="Rand D."/>
            <person name="Rasmussen M.D."/>
            <person name="Reed L.K."/>
            <person name="Reenan R."/>
            <person name="Reily A."/>
            <person name="Remington K.A."/>
            <person name="Rieger T.T."/>
            <person name="Ritchie M.G."/>
            <person name="Robin C."/>
            <person name="Rogers Y.H."/>
            <person name="Rohde C."/>
            <person name="Rozas J."/>
            <person name="Rubenfield M.J."/>
            <person name="Ruiz A."/>
            <person name="Russo S."/>
            <person name="Salzberg S.L."/>
            <person name="Sanchez-Gracia A."/>
            <person name="Saranga D.J."/>
            <person name="Sato H."/>
            <person name="Schaeffer S.W."/>
            <person name="Schatz M.C."/>
            <person name="Schlenke T."/>
            <person name="Schwartz R."/>
            <person name="Segarra C."/>
            <person name="Singh R.S."/>
            <person name="Sirot L."/>
            <person name="Sirota M."/>
            <person name="Sisneros N.B."/>
            <person name="Smith C.D."/>
            <person name="Smith T.F."/>
            <person name="Spieth J."/>
            <person name="Stage D.E."/>
            <person name="Stark A."/>
            <person name="Stephan W."/>
            <person name="Strausberg R.L."/>
            <person name="Strempel S."/>
            <person name="Sturgill D."/>
            <person name="Sutton G."/>
            <person name="Sutton G.G."/>
            <person name="Tao W."/>
            <person name="Teichmann S."/>
            <person name="Tobari Y.N."/>
            <person name="Tomimura Y."/>
            <person name="Tsolas J.M."/>
            <person name="Valente V.L."/>
            <person name="Venter E."/>
            <person name="Venter J.C."/>
            <person name="Vicario S."/>
            <person name="Vieira F.G."/>
            <person name="Vilella A.J."/>
            <person name="Villasante A."/>
            <person name="Walenz B."/>
            <person name="Wang J."/>
            <person name="Wasserman M."/>
            <person name="Watts T."/>
            <person name="Wilson D."/>
            <person name="Wilson R.K."/>
            <person name="Wing R.A."/>
            <person name="Wolfner M.F."/>
            <person name="Wong A."/>
            <person name="Wong G.K."/>
            <person name="Wu C.I."/>
            <person name="Wu G."/>
            <person name="Yamamoto D."/>
            <person name="Yang H.P."/>
            <person name="Yang S.P."/>
            <person name="Yorke J.A."/>
            <person name="Yoshida K."/>
            <person name="Zdobnov E."/>
            <person name="Zhang P."/>
            <person name="Zhang Y."/>
            <person name="Zimin A.V."/>
            <person name="Baldwin J."/>
            <person name="Abdouelleil A."/>
            <person name="Abdulkadir J."/>
            <person name="Abebe A."/>
            <person name="Abera B."/>
            <person name="Abreu J."/>
            <person name="Acer S.C."/>
            <person name="Aftuck L."/>
            <person name="Alexander A."/>
            <person name="An P."/>
            <person name="Anderson E."/>
            <person name="Anderson S."/>
            <person name="Arachi H."/>
            <person name="Azer M."/>
            <person name="Bachantsang P."/>
            <person name="Barry A."/>
            <person name="Bayul T."/>
            <person name="Berlin A."/>
            <person name="Bessette D."/>
            <person name="Bloom T."/>
            <person name="Blye J."/>
            <person name="Boguslavskiy L."/>
            <person name="Bonnet C."/>
            <person name="Boukhgalter B."/>
            <person name="Bourzgui I."/>
            <person name="Brown A."/>
            <person name="Cahill P."/>
            <person name="Channer S."/>
            <person name="Cheshatsang Y."/>
            <person name="Chuda L."/>
            <person name="Citroen M."/>
            <person name="Collymore A."/>
            <person name="Cooke P."/>
            <person name="Costello M."/>
            <person name="D'Aco K."/>
            <person name="Daza R."/>
            <person name="De Haan G."/>
            <person name="DeGray S."/>
            <person name="DeMaso C."/>
            <person name="Dhargay N."/>
            <person name="Dooley K."/>
            <person name="Dooley E."/>
            <person name="Doricent M."/>
            <person name="Dorje P."/>
            <person name="Dorjee K."/>
            <person name="Dupes A."/>
            <person name="Elong R."/>
            <person name="Falk J."/>
            <person name="Farina A."/>
            <person name="Faro S."/>
            <person name="Ferguson D."/>
            <person name="Fisher S."/>
            <person name="Foley C.D."/>
            <person name="Franke A."/>
            <person name="Friedrich D."/>
            <person name="Gadbois L."/>
            <person name="Gearin G."/>
            <person name="Gearin C.R."/>
            <person name="Giannoukos G."/>
            <person name="Goode T."/>
            <person name="Graham J."/>
            <person name="Grandbois E."/>
            <person name="Grewal S."/>
            <person name="Gyaltsen K."/>
            <person name="Hafez N."/>
            <person name="Hagos B."/>
            <person name="Hall J."/>
            <person name="Henson C."/>
            <person name="Hollinger A."/>
            <person name="Honan T."/>
            <person name="Huard M.D."/>
            <person name="Hughes L."/>
            <person name="Hurhula B."/>
            <person name="Husby M.E."/>
            <person name="Kamat A."/>
            <person name="Kanga B."/>
            <person name="Kashin S."/>
            <person name="Khazanovich D."/>
            <person name="Kisner P."/>
            <person name="Lance K."/>
            <person name="Lara M."/>
            <person name="Lee W."/>
            <person name="Lennon N."/>
            <person name="Letendre F."/>
            <person name="LeVine R."/>
            <person name="Lipovsky A."/>
            <person name="Liu X."/>
            <person name="Liu J."/>
            <person name="Liu S."/>
            <person name="Lokyitsang T."/>
            <person name="Lokyitsang Y."/>
            <person name="Lubonja R."/>
            <person name="Lui A."/>
            <person name="MacDonald P."/>
            <person name="Magnisalis V."/>
            <person name="Maru K."/>
            <person name="Matthews C."/>
            <person name="McCusker W."/>
            <person name="McDonough S."/>
            <person name="Mehta T."/>
            <person name="Meldrim J."/>
            <person name="Meneus L."/>
            <person name="Mihai O."/>
            <person name="Mihalev A."/>
            <person name="Mihova T."/>
            <person name="Mittelman R."/>
            <person name="Mlenga V."/>
            <person name="Montmayeur A."/>
            <person name="Mulrain L."/>
            <person name="Navidi A."/>
            <person name="Naylor J."/>
            <person name="Negash T."/>
            <person name="Nguyen T."/>
            <person name="Nguyen N."/>
            <person name="Nicol R."/>
            <person name="Norbu C."/>
            <person name="Norbu N."/>
            <person name="Novod N."/>
            <person name="O'Neill B."/>
            <person name="Osman S."/>
            <person name="Markiewicz E."/>
            <person name="Oyono O.L."/>
            <person name="Patti C."/>
            <person name="Phunkhang P."/>
            <person name="Pierre F."/>
            <person name="Priest M."/>
            <person name="Raghuraman S."/>
            <person name="Rege F."/>
            <person name="Reyes R."/>
            <person name="Rise C."/>
            <person name="Rogov P."/>
            <person name="Ross K."/>
            <person name="Ryan E."/>
            <person name="Settipalli S."/>
            <person name="Shea T."/>
            <person name="Sherpa N."/>
            <person name="Shi L."/>
            <person name="Shih D."/>
            <person name="Sparrow T."/>
            <person name="Spaulding J."/>
            <person name="Stalker J."/>
            <person name="Stange-Thomann N."/>
            <person name="Stavropoulos S."/>
            <person name="Stone C."/>
            <person name="Strader C."/>
            <person name="Tesfaye S."/>
            <person name="Thomson T."/>
            <person name="Thoulutsang Y."/>
            <person name="Thoulutsang D."/>
            <person name="Topham K."/>
            <person name="Topping I."/>
            <person name="Tsamla T."/>
            <person name="Vassiliev H."/>
            <person name="Vo A."/>
            <person name="Wangchuk T."/>
            <person name="Wangdi T."/>
            <person name="Weiand M."/>
            <person name="Wilkinson J."/>
            <person name="Wilson A."/>
            <person name="Yadav S."/>
            <person name="Young G."/>
            <person name="Yu Q."/>
            <person name="Zembek L."/>
            <person name="Zhong D."/>
            <person name="Zimmer A."/>
            <person name="Zwirko Z."/>
            <person name="Jaffe D.B."/>
            <person name="Alvarez P."/>
            <person name="Brockman W."/>
            <person name="Butler J."/>
            <person name="Chin C."/>
            <person name="Gnerre S."/>
            <person name="Grabherr M."/>
            <person name="Kleber M."/>
            <person name="Mauceli E."/>
            <person name="MacCallum I."/>
        </authorList>
    </citation>
    <scope>NUCLEOTIDE SEQUENCE [LARGE SCALE GENOMIC DNA]</scope>
    <source>
        <strain evidence="20">Tucson 15010-1051.87</strain>
    </source>
</reference>
<feature type="binding site" evidence="15">
    <location>
        <position position="362"/>
    </location>
    <ligand>
        <name>ATP</name>
        <dbReference type="ChEBI" id="CHEBI:30616"/>
    </ligand>
</feature>
<keyword evidence="20" id="KW-1185">Reference proteome</keyword>
<evidence type="ECO:0000256" key="14">
    <source>
        <dbReference type="PROSITE-ProRule" id="PRU00043"/>
    </source>
</evidence>
<evidence type="ECO:0000256" key="6">
    <source>
        <dbReference type="ARBA" id="ARBA00022741"/>
    </source>
</evidence>
<dbReference type="PROSITE" id="PS00109">
    <property type="entry name" value="PROTEIN_KINASE_TYR"/>
    <property type="match status" value="1"/>
</dbReference>
<keyword evidence="10 16" id="KW-0472">Membrane</keyword>
<dbReference type="PROSITE" id="PS00107">
    <property type="entry name" value="PROTEIN_KINASE_ATP"/>
    <property type="match status" value="1"/>
</dbReference>
<evidence type="ECO:0000256" key="3">
    <source>
        <dbReference type="ARBA" id="ARBA00022679"/>
    </source>
</evidence>
<dbReference type="FunCoup" id="B4LVP0">
    <property type="interactions" value="9"/>
</dbReference>
<keyword evidence="5" id="KW-0732">Signal</keyword>
<evidence type="ECO:0000256" key="4">
    <source>
        <dbReference type="ARBA" id="ARBA00022692"/>
    </source>
</evidence>
<dbReference type="PRINTS" id="PR00109">
    <property type="entry name" value="TYRKINASE"/>
</dbReference>
<dbReference type="GO" id="GO:0005509">
    <property type="term" value="F:calcium ion binding"/>
    <property type="evidence" value="ECO:0007669"/>
    <property type="project" value="UniProtKB-UniRule"/>
</dbReference>
<feature type="domain" description="Protein kinase" evidence="17">
    <location>
        <begin position="328"/>
        <end position="607"/>
    </location>
</feature>
<evidence type="ECO:0000256" key="15">
    <source>
        <dbReference type="PROSITE-ProRule" id="PRU10141"/>
    </source>
</evidence>
<comment type="catalytic activity">
    <reaction evidence="13">
        <text>L-tyrosyl-[protein] + ATP = O-phospho-L-tyrosyl-[protein] + ADP + H(+)</text>
        <dbReference type="Rhea" id="RHEA:10596"/>
        <dbReference type="Rhea" id="RHEA-COMP:10136"/>
        <dbReference type="Rhea" id="RHEA-COMP:20101"/>
        <dbReference type="ChEBI" id="CHEBI:15378"/>
        <dbReference type="ChEBI" id="CHEBI:30616"/>
        <dbReference type="ChEBI" id="CHEBI:46858"/>
        <dbReference type="ChEBI" id="CHEBI:61978"/>
        <dbReference type="ChEBI" id="CHEBI:456216"/>
        <dbReference type="EC" id="2.7.10.1"/>
    </reaction>
</comment>
<dbReference type="PROSITE" id="PS50268">
    <property type="entry name" value="CADHERIN_2"/>
    <property type="match status" value="1"/>
</dbReference>
<feature type="domain" description="Cadherin" evidence="18">
    <location>
        <begin position="82"/>
        <end position="195"/>
    </location>
</feature>
<proteinExistence type="predicted"/>
<evidence type="ECO:0000256" key="5">
    <source>
        <dbReference type="ARBA" id="ARBA00022729"/>
    </source>
</evidence>
<dbReference type="eggNOG" id="KOG0200">
    <property type="taxonomic scope" value="Eukaryota"/>
</dbReference>
<dbReference type="PROSITE" id="PS50011">
    <property type="entry name" value="PROTEIN_KINASE_DOM"/>
    <property type="match status" value="1"/>
</dbReference>
<dbReference type="FunFam" id="3.30.200.20:FF:000678">
    <property type="entry name" value="Tyrosine kinase receptor"/>
    <property type="match status" value="1"/>
</dbReference>
<dbReference type="CDD" id="cd00192">
    <property type="entry name" value="PTKc"/>
    <property type="match status" value="1"/>
</dbReference>
<keyword evidence="7" id="KW-0418">Kinase</keyword>
<accession>B4LVP0</accession>
<dbReference type="Proteomes" id="UP000008792">
    <property type="component" value="Unassembled WGS sequence"/>
</dbReference>
<evidence type="ECO:0000256" key="9">
    <source>
        <dbReference type="ARBA" id="ARBA00022989"/>
    </source>
</evidence>
<evidence type="ECO:0000256" key="11">
    <source>
        <dbReference type="ARBA" id="ARBA00023137"/>
    </source>
</evidence>
<evidence type="ECO:0000256" key="10">
    <source>
        <dbReference type="ARBA" id="ARBA00023136"/>
    </source>
</evidence>
<evidence type="ECO:0000313" key="19">
    <source>
        <dbReference type="EMBL" id="EDW66463.2"/>
    </source>
</evidence>
<evidence type="ECO:0000259" key="17">
    <source>
        <dbReference type="PROSITE" id="PS50011"/>
    </source>
</evidence>
<dbReference type="InParanoid" id="B4LVP0"/>
<dbReference type="STRING" id="7244.B4LVP0"/>
<keyword evidence="9 16" id="KW-1133">Transmembrane helix</keyword>
<dbReference type="AlphaFoldDB" id="B4LVP0"/>
<dbReference type="FunFam" id="1.10.510.10:FF:000190">
    <property type="entry name" value="Proto-oncogene tyrosine-protein kinase receptor Ret"/>
    <property type="match status" value="1"/>
</dbReference>
<dbReference type="HOGENOM" id="CLU_000288_7_40_1"/>
<dbReference type="InterPro" id="IPR050122">
    <property type="entry name" value="RTK"/>
</dbReference>
<keyword evidence="12" id="KW-0325">Glycoprotein</keyword>
<dbReference type="OrthoDB" id="3256376at2759"/>
<keyword evidence="14" id="KW-0106">Calcium</keyword>
<dbReference type="GO" id="GO:0007156">
    <property type="term" value="P:homophilic cell adhesion via plasma membrane adhesion molecules"/>
    <property type="evidence" value="ECO:0007669"/>
    <property type="project" value="InterPro"/>
</dbReference>
<dbReference type="Gene3D" id="3.30.200.20">
    <property type="entry name" value="Phosphorylase Kinase, domain 1"/>
    <property type="match status" value="1"/>
</dbReference>
<keyword evidence="3 19" id="KW-0808">Transferase</keyword>
<name>B4LVP0_DROVI</name>
<evidence type="ECO:0000256" key="13">
    <source>
        <dbReference type="ARBA" id="ARBA00051243"/>
    </source>
</evidence>
<keyword evidence="11" id="KW-0829">Tyrosine-protein kinase</keyword>
<keyword evidence="6 15" id="KW-0547">Nucleotide-binding</keyword>
<comment type="subcellular location">
    <subcellularLocation>
        <location evidence="1">Membrane</location>
        <topology evidence="1">Single-pass type I membrane protein</topology>
    </subcellularLocation>
</comment>
<dbReference type="PANTHER" id="PTHR24416:SF621">
    <property type="entry name" value="TYROSINE KINASE RECEPTOR CAD96CA"/>
    <property type="match status" value="1"/>
</dbReference>
<dbReference type="GO" id="GO:0043235">
    <property type="term" value="C:receptor complex"/>
    <property type="evidence" value="ECO:0007669"/>
    <property type="project" value="TreeGrafter"/>
</dbReference>
<dbReference type="GO" id="GO:0007169">
    <property type="term" value="P:cell surface receptor protein tyrosine kinase signaling pathway"/>
    <property type="evidence" value="ECO:0007669"/>
    <property type="project" value="TreeGrafter"/>
</dbReference>
<keyword evidence="4 16" id="KW-0812">Transmembrane</keyword>
<sequence>MRAYSFSMLRFAAQAVKRTMDYQHGWHFISKPRTSTTSSRRSINFIILMCLVTINVLFVAEAVGQDQNAPPILYVRERNWRISEAEEVGQIIDRVRAEDADGDDLVFGIEPRFLSPIGANQQANTPSKLPFRIDPNTGVVYLNESLLGRAGENFLIYITVSDGRYTAKNEVFINILGRRESNGFQGFGSRSPPSISNVVQNISQFLPSFDQLPGVQSIRNGLPNRRPDINGANFGLPNYTKFYTPIIRTNLKQRRLQQQLNYGTNYNIIAVSQSPTSAANNVDVLSVASTVQAAGSGASLPKGRAVSMEGGLGTDDNTDQWEFPRHRLKFFNILGEGAFGQVWRCEATDIDGSGGVTTVAVKTLKESADEVEKKDLLSELEVMKTLDPHVNVVRLLGCCSEKDPTFVILEYVSRGKLQTYLRNSRAERHYGNTHGKSNVLTSGDLTSFMYQVAKGMDYLTSRGIIHRDLAARNILITDDHTCKVADFGFARDIITSKIYERKSEGKLPIRWMATESLYDNIFSIKSDIWSFGILMWEIVTLGSTPYPGISAADVMRKVRDGYRLEKPEHCRRELYNIMYYCWSQDVNERPTFAEIIKMLDKLLHTEMDYIELERFPDHNYYNIVNLSGEKL</sequence>
<dbReference type="SUPFAM" id="SSF49313">
    <property type="entry name" value="Cadherin-like"/>
    <property type="match status" value="1"/>
</dbReference>
<dbReference type="InterPro" id="IPR001245">
    <property type="entry name" value="Ser-Thr/Tyr_kinase_cat_dom"/>
</dbReference>
<evidence type="ECO:0000256" key="1">
    <source>
        <dbReference type="ARBA" id="ARBA00004479"/>
    </source>
</evidence>
<evidence type="ECO:0000313" key="20">
    <source>
        <dbReference type="Proteomes" id="UP000008792"/>
    </source>
</evidence>
<dbReference type="InterPro" id="IPR000719">
    <property type="entry name" value="Prot_kinase_dom"/>
</dbReference>
<organism evidence="19 20">
    <name type="scientific">Drosophila virilis</name>
    <name type="common">Fruit fly</name>
    <dbReference type="NCBI Taxonomy" id="7244"/>
    <lineage>
        <taxon>Eukaryota</taxon>
        <taxon>Metazoa</taxon>
        <taxon>Ecdysozoa</taxon>
        <taxon>Arthropoda</taxon>
        <taxon>Hexapoda</taxon>
        <taxon>Insecta</taxon>
        <taxon>Pterygota</taxon>
        <taxon>Neoptera</taxon>
        <taxon>Endopterygota</taxon>
        <taxon>Diptera</taxon>
        <taxon>Brachycera</taxon>
        <taxon>Muscomorpha</taxon>
        <taxon>Ephydroidea</taxon>
        <taxon>Drosophilidae</taxon>
        <taxon>Drosophila</taxon>
    </lineage>
</organism>
<dbReference type="EMBL" id="CH940650">
    <property type="protein sequence ID" value="EDW66463.2"/>
    <property type="molecule type" value="Genomic_DNA"/>
</dbReference>
<dbReference type="CDD" id="cd11304">
    <property type="entry name" value="Cadherin_repeat"/>
    <property type="match status" value="1"/>
</dbReference>
<evidence type="ECO:0000259" key="18">
    <source>
        <dbReference type="PROSITE" id="PS50268"/>
    </source>
</evidence>
<dbReference type="GO" id="GO:0005524">
    <property type="term" value="F:ATP binding"/>
    <property type="evidence" value="ECO:0007669"/>
    <property type="project" value="UniProtKB-UniRule"/>
</dbReference>
<dbReference type="GO" id="GO:0004714">
    <property type="term" value="F:transmembrane receptor protein tyrosine kinase activity"/>
    <property type="evidence" value="ECO:0007669"/>
    <property type="project" value="UniProtKB-EC"/>
</dbReference>
<dbReference type="GO" id="GO:0005886">
    <property type="term" value="C:plasma membrane"/>
    <property type="evidence" value="ECO:0007669"/>
    <property type="project" value="TreeGrafter"/>
</dbReference>
<dbReference type="InterPro" id="IPR011009">
    <property type="entry name" value="Kinase-like_dom_sf"/>
</dbReference>